<evidence type="ECO:0000313" key="2">
    <source>
        <dbReference type="Proteomes" id="UP000039021"/>
    </source>
</evidence>
<dbReference type="AlphaFoldDB" id="A0A916PBH3"/>
<name>A0A916PBH3_MYCTX</name>
<dbReference type="Proteomes" id="UP000039021">
    <property type="component" value="Unassembled WGS sequence"/>
</dbReference>
<evidence type="ECO:0000313" key="1">
    <source>
        <dbReference type="EMBL" id="COX90558.1"/>
    </source>
</evidence>
<gene>
    <name evidence="1" type="ORF">ERS007739_01869</name>
</gene>
<comment type="caution">
    <text evidence="1">The sequence shown here is derived from an EMBL/GenBank/DDBJ whole genome shotgun (WGS) entry which is preliminary data.</text>
</comment>
<dbReference type="EMBL" id="CSBK01000782">
    <property type="protein sequence ID" value="COX90558.1"/>
    <property type="molecule type" value="Genomic_DNA"/>
</dbReference>
<sequence>MASCSATYCLVSPYASLILMWLYPGTPVKGTQSSRGIEKATTLPSAPTCTSISVFVL</sequence>
<reference evidence="2" key="1">
    <citation type="submission" date="2015-03" db="EMBL/GenBank/DDBJ databases">
        <authorList>
            <consortium name="Pathogen Informatics"/>
        </authorList>
    </citation>
    <scope>NUCLEOTIDE SEQUENCE [LARGE SCALE GENOMIC DNA]</scope>
    <source>
        <strain evidence="2">N09902308</strain>
    </source>
</reference>
<organism evidence="1 2">
    <name type="scientific">Mycobacterium tuberculosis</name>
    <dbReference type="NCBI Taxonomy" id="1773"/>
    <lineage>
        <taxon>Bacteria</taxon>
        <taxon>Bacillati</taxon>
        <taxon>Actinomycetota</taxon>
        <taxon>Actinomycetes</taxon>
        <taxon>Mycobacteriales</taxon>
        <taxon>Mycobacteriaceae</taxon>
        <taxon>Mycobacterium</taxon>
        <taxon>Mycobacterium tuberculosis complex</taxon>
    </lineage>
</organism>
<protein>
    <submittedName>
        <fullName evidence="1">Uncharacterized protein</fullName>
    </submittedName>
</protein>
<proteinExistence type="predicted"/>
<accession>A0A916PBH3</accession>